<evidence type="ECO:0000313" key="1">
    <source>
        <dbReference type="EMBL" id="GIY19611.1"/>
    </source>
</evidence>
<evidence type="ECO:0000313" key="2">
    <source>
        <dbReference type="Proteomes" id="UP001054837"/>
    </source>
</evidence>
<reference evidence="1 2" key="1">
    <citation type="submission" date="2021-06" db="EMBL/GenBank/DDBJ databases">
        <title>Caerostris darwini draft genome.</title>
        <authorList>
            <person name="Kono N."/>
            <person name="Arakawa K."/>
        </authorList>
    </citation>
    <scope>NUCLEOTIDE SEQUENCE [LARGE SCALE GENOMIC DNA]</scope>
</reference>
<name>A0AAV4RFZ5_9ARAC</name>
<accession>A0AAV4RFZ5</accession>
<proteinExistence type="predicted"/>
<organism evidence="1 2">
    <name type="scientific">Caerostris darwini</name>
    <dbReference type="NCBI Taxonomy" id="1538125"/>
    <lineage>
        <taxon>Eukaryota</taxon>
        <taxon>Metazoa</taxon>
        <taxon>Ecdysozoa</taxon>
        <taxon>Arthropoda</taxon>
        <taxon>Chelicerata</taxon>
        <taxon>Arachnida</taxon>
        <taxon>Araneae</taxon>
        <taxon>Araneomorphae</taxon>
        <taxon>Entelegynae</taxon>
        <taxon>Araneoidea</taxon>
        <taxon>Araneidae</taxon>
        <taxon>Caerostris</taxon>
    </lineage>
</organism>
<dbReference type="EMBL" id="BPLQ01006056">
    <property type="protein sequence ID" value="GIY19611.1"/>
    <property type="molecule type" value="Genomic_DNA"/>
</dbReference>
<dbReference type="Proteomes" id="UP001054837">
    <property type="component" value="Unassembled WGS sequence"/>
</dbReference>
<gene>
    <name evidence="1" type="ORF">CDAR_274161</name>
</gene>
<protein>
    <recommendedName>
        <fullName evidence="3">Secreted protein</fullName>
    </recommendedName>
</protein>
<sequence length="91" mass="9891">MQRMFTLCTLMTLGSHCMKFIHPKCWGRGKPCNRSLTVGWKKGRGCLGWGAGEGRGKVPSPGVGTPGHLSTQRPREMGLRFLGGFAGVPFE</sequence>
<evidence type="ECO:0008006" key="3">
    <source>
        <dbReference type="Google" id="ProtNLM"/>
    </source>
</evidence>
<comment type="caution">
    <text evidence="1">The sequence shown here is derived from an EMBL/GenBank/DDBJ whole genome shotgun (WGS) entry which is preliminary data.</text>
</comment>
<keyword evidence="2" id="KW-1185">Reference proteome</keyword>
<dbReference type="AlphaFoldDB" id="A0AAV4RFZ5"/>